<dbReference type="InterPro" id="IPR000531">
    <property type="entry name" value="Beta-barrel_TonB"/>
</dbReference>
<keyword evidence="16" id="KW-1185">Reference proteome</keyword>
<evidence type="ECO:0000256" key="6">
    <source>
        <dbReference type="ARBA" id="ARBA00023077"/>
    </source>
</evidence>
<name>A0A099EXS0_9RHOB</name>
<feature type="signal peptide" evidence="11">
    <location>
        <begin position="1"/>
        <end position="27"/>
    </location>
</feature>
<dbReference type="Proteomes" id="UP000182312">
    <property type="component" value="Unassembled WGS sequence"/>
</dbReference>
<dbReference type="PROSITE" id="PS52016">
    <property type="entry name" value="TONB_DEPENDENT_REC_3"/>
    <property type="match status" value="1"/>
</dbReference>
<evidence type="ECO:0000256" key="10">
    <source>
        <dbReference type="RuleBase" id="RU003357"/>
    </source>
</evidence>
<evidence type="ECO:0000313" key="16">
    <source>
        <dbReference type="Proteomes" id="UP000029846"/>
    </source>
</evidence>
<evidence type="ECO:0000256" key="2">
    <source>
        <dbReference type="ARBA" id="ARBA00009810"/>
    </source>
</evidence>
<evidence type="ECO:0000256" key="4">
    <source>
        <dbReference type="ARBA" id="ARBA00022452"/>
    </source>
</evidence>
<dbReference type="InterPro" id="IPR039426">
    <property type="entry name" value="TonB-dep_rcpt-like"/>
</dbReference>
<dbReference type="SUPFAM" id="SSF56935">
    <property type="entry name" value="Porins"/>
    <property type="match status" value="1"/>
</dbReference>
<dbReference type="RefSeq" id="WP_036743224.1">
    <property type="nucleotide sequence ID" value="NZ_FOJO01000026.1"/>
</dbReference>
<dbReference type="GO" id="GO:0009279">
    <property type="term" value="C:cell outer membrane"/>
    <property type="evidence" value="ECO:0007669"/>
    <property type="project" value="UniProtKB-SubCell"/>
</dbReference>
<evidence type="ECO:0000256" key="9">
    <source>
        <dbReference type="PROSITE-ProRule" id="PRU01360"/>
    </source>
</evidence>
<dbReference type="PANTHER" id="PTHR30069:SF41">
    <property type="entry name" value="HEME_HEMOPEXIN UTILIZATION PROTEIN C"/>
    <property type="match status" value="1"/>
</dbReference>
<dbReference type="AlphaFoldDB" id="A0A099EXS0"/>
<dbReference type="Pfam" id="PF00593">
    <property type="entry name" value="TonB_dep_Rec_b-barrel"/>
    <property type="match status" value="1"/>
</dbReference>
<gene>
    <name evidence="14" type="ORF">IT41_16355</name>
    <name evidence="15" type="ORF">SAMN04487972_12610</name>
</gene>
<keyword evidence="11" id="KW-0732">Signal</keyword>
<evidence type="ECO:0000259" key="12">
    <source>
        <dbReference type="Pfam" id="PF00593"/>
    </source>
</evidence>
<dbReference type="InterPro" id="IPR012910">
    <property type="entry name" value="Plug_dom"/>
</dbReference>
<dbReference type="STRING" id="376733.SAMN04487972_12610"/>
<reference evidence="15 17" key="3">
    <citation type="submission" date="2016-10" db="EMBL/GenBank/DDBJ databases">
        <authorList>
            <person name="de Groot N.N."/>
        </authorList>
    </citation>
    <scope>NUCLEOTIDE SEQUENCE [LARGE SCALE GENOMIC DNA]</scope>
    <source>
        <strain evidence="15 17">CGMCC 1.6117</strain>
    </source>
</reference>
<dbReference type="Gene3D" id="2.170.130.10">
    <property type="entry name" value="TonB-dependent receptor, plug domain"/>
    <property type="match status" value="1"/>
</dbReference>
<protein>
    <submittedName>
        <fullName evidence="15">Hemoglobin/transferrin/lactoferrin receptor protein</fullName>
    </submittedName>
</protein>
<reference evidence="14 16" key="1">
    <citation type="submission" date="2014-09" db="EMBL/GenBank/DDBJ databases">
        <authorList>
            <person name="McGinnis J.M."/>
            <person name="Wolfgang W.J."/>
        </authorList>
    </citation>
    <scope>NUCLEOTIDE SEQUENCE [LARGE SCALE GENOMIC DNA]</scope>
    <source>
        <strain evidence="14 16">JCM 14014</strain>
    </source>
</reference>
<feature type="domain" description="TonB-dependent receptor plug" evidence="13">
    <location>
        <begin position="52"/>
        <end position="151"/>
    </location>
</feature>
<evidence type="ECO:0000256" key="7">
    <source>
        <dbReference type="ARBA" id="ARBA00023136"/>
    </source>
</evidence>
<dbReference type="EMBL" id="FOJO01000026">
    <property type="protein sequence ID" value="SFA59992.1"/>
    <property type="molecule type" value="Genomic_DNA"/>
</dbReference>
<organism evidence="14 16">
    <name type="scientific">Paracoccus halophilus</name>
    <dbReference type="NCBI Taxonomy" id="376733"/>
    <lineage>
        <taxon>Bacteria</taxon>
        <taxon>Pseudomonadati</taxon>
        <taxon>Pseudomonadota</taxon>
        <taxon>Alphaproteobacteria</taxon>
        <taxon>Rhodobacterales</taxon>
        <taxon>Paracoccaceae</taxon>
        <taxon>Paracoccus</taxon>
    </lineage>
</organism>
<comment type="similarity">
    <text evidence="2 9 10">Belongs to the TonB-dependent receptor family.</text>
</comment>
<feature type="chain" id="PRO_5010409294" evidence="11">
    <location>
        <begin position="28"/>
        <end position="648"/>
    </location>
</feature>
<evidence type="ECO:0000256" key="3">
    <source>
        <dbReference type="ARBA" id="ARBA00022448"/>
    </source>
</evidence>
<evidence type="ECO:0000259" key="13">
    <source>
        <dbReference type="Pfam" id="PF07715"/>
    </source>
</evidence>
<sequence length="648" mass="69423">MLHPCSRTLLAGTALVSILTAAVASQAQEVTDPVVLDQIILDASRGEFLTADPSTTVDEEDIEDVRTGDIKDVFQKEASIATGGAQPIAQKFYVNGVDQGNLNINIDAAPRPNAATHHTTANYIDPGLLRSVGVAGTVAPASAGPFALGGAVAFETISASDFLRAGQTMGGSVTLGYDGNGDTRTGALTLAAQHDGFEILGYAKRADGNEYEDGDGTSYPGTATDYTSYLLKAGYTTGDHVFRLSTQTITDDAPRTQRPNFGGFNTGRPHPVIKSKLRQASHSIRYSYAGSNLFNPELTLAYSKSDYDIDDPSSTQTNADILKFKAMNTATFGAATVEYGFDVTHAEVEYKGTWDASVADGADETSKVFGLFAQGEYEFSNVTLSGGVRYDTQSFEGLNDFDDDVDGFSGNMSARYAVTDTLDLYAGYANVFGGIELTDAFSIDPTAWAYTDLDPSRAKNWKAGMEYDDGRITAGLEAFDISIDNARDVDRNVDFRSRGFNARLGYSWLGGEAGITVARATPEIDGDDAGAYETLDLGAPLGTMAAIYARHEFGDTGLTLGGTIEFADDYRTDSPDPDSDREIDGYAVLNLSAEYQIATMKGAVLRLDIKNVFDETYADRGSYGQEYSSLIPLNEPGRNIGIRLDFKL</sequence>
<reference evidence="14 16" key="2">
    <citation type="submission" date="2014-10" db="EMBL/GenBank/DDBJ databases">
        <title>Paracoccus sanguinis sp. nov., isolated from clinical specimens of New York State patients.</title>
        <authorList>
            <person name="Mingle L.A."/>
            <person name="Cole J.A."/>
            <person name="Lapierre P."/>
            <person name="Musser K.A."/>
        </authorList>
    </citation>
    <scope>NUCLEOTIDE SEQUENCE [LARGE SCALE GENOMIC DNA]</scope>
    <source>
        <strain evidence="14 16">JCM 14014</strain>
    </source>
</reference>
<keyword evidence="8 9" id="KW-0998">Cell outer membrane</keyword>
<evidence type="ECO:0000256" key="8">
    <source>
        <dbReference type="ARBA" id="ARBA00023237"/>
    </source>
</evidence>
<evidence type="ECO:0000313" key="15">
    <source>
        <dbReference type="EMBL" id="SFA59992.1"/>
    </source>
</evidence>
<dbReference type="Proteomes" id="UP000029846">
    <property type="component" value="Unassembled WGS sequence"/>
</dbReference>
<keyword evidence="6 10" id="KW-0798">TonB box</keyword>
<keyword evidence="5 9" id="KW-0812">Transmembrane</keyword>
<keyword evidence="7 9" id="KW-0472">Membrane</keyword>
<evidence type="ECO:0000256" key="11">
    <source>
        <dbReference type="SAM" id="SignalP"/>
    </source>
</evidence>
<evidence type="ECO:0000256" key="5">
    <source>
        <dbReference type="ARBA" id="ARBA00022692"/>
    </source>
</evidence>
<keyword evidence="15" id="KW-0675">Receptor</keyword>
<dbReference type="EMBL" id="JRKN01000031">
    <property type="protein sequence ID" value="KGJ02786.1"/>
    <property type="molecule type" value="Genomic_DNA"/>
</dbReference>
<comment type="subcellular location">
    <subcellularLocation>
        <location evidence="1 9">Cell outer membrane</location>
        <topology evidence="1 9">Multi-pass membrane protein</topology>
    </subcellularLocation>
</comment>
<accession>A0A099EXS0</accession>
<dbReference type="OrthoDB" id="9760494at2"/>
<keyword evidence="4 9" id="KW-1134">Transmembrane beta strand</keyword>
<keyword evidence="3 9" id="KW-0813">Transport</keyword>
<dbReference type="InterPro" id="IPR036942">
    <property type="entry name" value="Beta-barrel_TonB_sf"/>
</dbReference>
<evidence type="ECO:0000313" key="17">
    <source>
        <dbReference type="Proteomes" id="UP000182312"/>
    </source>
</evidence>
<dbReference type="eggNOG" id="COG4206">
    <property type="taxonomic scope" value="Bacteria"/>
</dbReference>
<feature type="domain" description="TonB-dependent receptor-like beta-barrel" evidence="12">
    <location>
        <begin position="221"/>
        <end position="612"/>
    </location>
</feature>
<dbReference type="GO" id="GO:0015344">
    <property type="term" value="F:siderophore uptake transmembrane transporter activity"/>
    <property type="evidence" value="ECO:0007669"/>
    <property type="project" value="TreeGrafter"/>
</dbReference>
<evidence type="ECO:0000256" key="1">
    <source>
        <dbReference type="ARBA" id="ARBA00004571"/>
    </source>
</evidence>
<dbReference type="PANTHER" id="PTHR30069">
    <property type="entry name" value="TONB-DEPENDENT OUTER MEMBRANE RECEPTOR"/>
    <property type="match status" value="1"/>
</dbReference>
<evidence type="ECO:0000313" key="14">
    <source>
        <dbReference type="EMBL" id="KGJ02786.1"/>
    </source>
</evidence>
<dbReference type="Pfam" id="PF07715">
    <property type="entry name" value="Plug"/>
    <property type="match status" value="1"/>
</dbReference>
<dbReference type="GO" id="GO:0044718">
    <property type="term" value="P:siderophore transmembrane transport"/>
    <property type="evidence" value="ECO:0007669"/>
    <property type="project" value="TreeGrafter"/>
</dbReference>
<dbReference type="Gene3D" id="2.40.170.20">
    <property type="entry name" value="TonB-dependent receptor, beta-barrel domain"/>
    <property type="match status" value="1"/>
</dbReference>
<proteinExistence type="inferred from homology"/>
<dbReference type="InterPro" id="IPR037066">
    <property type="entry name" value="Plug_dom_sf"/>
</dbReference>